<dbReference type="PANTHER" id="PTHR30158">
    <property type="entry name" value="ACRA/E-RELATED COMPONENT OF DRUG EFFLUX TRANSPORTER"/>
    <property type="match status" value="1"/>
</dbReference>
<dbReference type="PANTHER" id="PTHR30158:SF23">
    <property type="entry name" value="MULTIDRUG RESISTANCE PROTEIN MEXA"/>
    <property type="match status" value="1"/>
</dbReference>
<accession>A0ABR6ES52</accession>
<reference evidence="8 9" key="1">
    <citation type="submission" date="2019-11" db="EMBL/GenBank/DDBJ databases">
        <title>Description of Pedobacter sp. LMG 31462T.</title>
        <authorList>
            <person name="Carlier A."/>
            <person name="Qi S."/>
            <person name="Vandamme P."/>
        </authorList>
    </citation>
    <scope>NUCLEOTIDE SEQUENCE [LARGE SCALE GENOMIC DNA]</scope>
    <source>
        <strain evidence="8 9">LMG 31462</strain>
    </source>
</reference>
<evidence type="ECO:0000259" key="4">
    <source>
        <dbReference type="Pfam" id="PF25876"/>
    </source>
</evidence>
<feature type="domain" description="Multidrug resistance protein MdtA-like C-terminal permuted SH3" evidence="7">
    <location>
        <begin position="273"/>
        <end position="334"/>
    </location>
</feature>
<gene>
    <name evidence="8" type="ORF">GM920_03050</name>
</gene>
<comment type="subcellular location">
    <subcellularLocation>
        <location evidence="1">Cell envelope</location>
    </subcellularLocation>
</comment>
<comment type="caution">
    <text evidence="8">The sequence shown here is derived from an EMBL/GenBank/DDBJ whole genome shotgun (WGS) entry which is preliminary data.</text>
</comment>
<dbReference type="SUPFAM" id="SSF111369">
    <property type="entry name" value="HlyD-like secretion proteins"/>
    <property type="match status" value="1"/>
</dbReference>
<feature type="domain" description="Multidrug resistance protein MdtA-like beta-barrel" evidence="6">
    <location>
        <begin position="192"/>
        <end position="269"/>
    </location>
</feature>
<dbReference type="NCBIfam" id="TIGR01730">
    <property type="entry name" value="RND_mfp"/>
    <property type="match status" value="1"/>
</dbReference>
<dbReference type="Pfam" id="PF25917">
    <property type="entry name" value="BSH_RND"/>
    <property type="match status" value="1"/>
</dbReference>
<evidence type="ECO:0000259" key="6">
    <source>
        <dbReference type="Pfam" id="PF25944"/>
    </source>
</evidence>
<dbReference type="InterPro" id="IPR058627">
    <property type="entry name" value="MdtA-like_C"/>
</dbReference>
<dbReference type="InterPro" id="IPR058624">
    <property type="entry name" value="MdtA-like_HH"/>
</dbReference>
<dbReference type="InterPro" id="IPR058626">
    <property type="entry name" value="MdtA-like_b-barrel"/>
</dbReference>
<dbReference type="Pfam" id="PF25944">
    <property type="entry name" value="Beta-barrel_RND"/>
    <property type="match status" value="1"/>
</dbReference>
<evidence type="ECO:0000259" key="7">
    <source>
        <dbReference type="Pfam" id="PF25967"/>
    </source>
</evidence>
<dbReference type="Gene3D" id="2.40.30.170">
    <property type="match status" value="1"/>
</dbReference>
<sequence>MKKILVFSGAIALLNLTSCTTKKEEKKEESQFTITAPLKTDTSFTKEFVSQIRSVRNIEIRAQEKGYLQNIYVDEGQTVKAGQLLFRIMPKLYEAELLKAQAEVKAAQIELQNVKTLADKNVVSKNELAMAQAKLEGAKAEASLAKLHLSFTEIKAPFDGTIDRIPQKLGSLIDEGELLTSLSDNSQVFAYFNVSEPEYLAYQTNVKDRGDKQVSLLLANNEVLKDKGTVEVIESEFNSETGNIAFRARFPNANKLLKNGQTGKIQMTVPLRNALIIPQKATYEIQDKMYVFVVGKDDVIHSRNITIASEMPDLYVVNTGLSETDKILLEGVQKVKDDEKIKYKYLEPKSVISHLRLKAE</sequence>
<feature type="domain" description="Multidrug resistance protein MdtA-like barrel-sandwich hybrid" evidence="5">
    <location>
        <begin position="56"/>
        <end position="177"/>
    </location>
</feature>
<evidence type="ECO:0000256" key="2">
    <source>
        <dbReference type="ARBA" id="ARBA00009477"/>
    </source>
</evidence>
<evidence type="ECO:0000256" key="1">
    <source>
        <dbReference type="ARBA" id="ARBA00004196"/>
    </source>
</evidence>
<proteinExistence type="inferred from homology"/>
<dbReference type="Gene3D" id="2.40.50.100">
    <property type="match status" value="1"/>
</dbReference>
<name>A0ABR6ES52_9SPHI</name>
<protein>
    <submittedName>
        <fullName evidence="8">Efflux RND transporter periplasmic adaptor subunit</fullName>
    </submittedName>
</protein>
<evidence type="ECO:0000313" key="9">
    <source>
        <dbReference type="Proteomes" id="UP000636110"/>
    </source>
</evidence>
<dbReference type="EMBL" id="WNXC01000001">
    <property type="protein sequence ID" value="MBB2147882.1"/>
    <property type="molecule type" value="Genomic_DNA"/>
</dbReference>
<comment type="similarity">
    <text evidence="2">Belongs to the membrane fusion protein (MFP) (TC 8.A.1) family.</text>
</comment>
<feature type="coiled-coil region" evidence="3">
    <location>
        <begin position="97"/>
        <end position="141"/>
    </location>
</feature>
<feature type="domain" description="Multidrug resistance protein MdtA-like alpha-helical hairpin" evidence="4">
    <location>
        <begin position="93"/>
        <end position="145"/>
    </location>
</feature>
<organism evidence="8 9">
    <name type="scientific">Pedobacter gandavensis</name>
    <dbReference type="NCBI Taxonomy" id="2679963"/>
    <lineage>
        <taxon>Bacteria</taxon>
        <taxon>Pseudomonadati</taxon>
        <taxon>Bacteroidota</taxon>
        <taxon>Sphingobacteriia</taxon>
        <taxon>Sphingobacteriales</taxon>
        <taxon>Sphingobacteriaceae</taxon>
        <taxon>Pedobacter</taxon>
    </lineage>
</organism>
<keyword evidence="3" id="KW-0175">Coiled coil</keyword>
<evidence type="ECO:0000259" key="5">
    <source>
        <dbReference type="Pfam" id="PF25917"/>
    </source>
</evidence>
<dbReference type="InterPro" id="IPR058625">
    <property type="entry name" value="MdtA-like_BSH"/>
</dbReference>
<dbReference type="InterPro" id="IPR006143">
    <property type="entry name" value="RND_pump_MFP"/>
</dbReference>
<dbReference type="RefSeq" id="WP_182953291.1">
    <property type="nucleotide sequence ID" value="NZ_WNXC01000001.1"/>
</dbReference>
<dbReference type="Gene3D" id="2.40.420.20">
    <property type="match status" value="1"/>
</dbReference>
<dbReference type="Pfam" id="PF25876">
    <property type="entry name" value="HH_MFP_RND"/>
    <property type="match status" value="1"/>
</dbReference>
<dbReference type="Proteomes" id="UP000636110">
    <property type="component" value="Unassembled WGS sequence"/>
</dbReference>
<evidence type="ECO:0000256" key="3">
    <source>
        <dbReference type="SAM" id="Coils"/>
    </source>
</evidence>
<dbReference type="Pfam" id="PF25967">
    <property type="entry name" value="RND-MFP_C"/>
    <property type="match status" value="1"/>
</dbReference>
<evidence type="ECO:0000313" key="8">
    <source>
        <dbReference type="EMBL" id="MBB2147882.1"/>
    </source>
</evidence>
<keyword evidence="9" id="KW-1185">Reference proteome</keyword>
<dbReference type="Gene3D" id="1.10.287.470">
    <property type="entry name" value="Helix hairpin bin"/>
    <property type="match status" value="1"/>
</dbReference>